<evidence type="ECO:0000313" key="10">
    <source>
        <dbReference type="Proteomes" id="UP000244571"/>
    </source>
</evidence>
<name>A0A2R4XJN0_9BURK</name>
<gene>
    <name evidence="9" type="ORF">DBV39_10030</name>
</gene>
<protein>
    <recommendedName>
        <fullName evidence="7">Cytochrome c-type biogenesis protein</fullName>
    </recommendedName>
</protein>
<keyword evidence="5" id="KW-0201">Cytochrome c-type biogenesis</keyword>
<keyword evidence="7" id="KW-0812">Transmembrane</keyword>
<evidence type="ECO:0000256" key="2">
    <source>
        <dbReference type="ARBA" id="ARBA00022617"/>
    </source>
</evidence>
<dbReference type="CDD" id="cd16378">
    <property type="entry name" value="CcmH_N"/>
    <property type="match status" value="1"/>
</dbReference>
<dbReference type="GO" id="GO:0046872">
    <property type="term" value="F:metal ion binding"/>
    <property type="evidence" value="ECO:0007669"/>
    <property type="project" value="UniProtKB-KW"/>
</dbReference>
<feature type="chain" id="PRO_5015214415" description="Cytochrome c-type biogenesis protein" evidence="7">
    <location>
        <begin position="20"/>
        <end position="148"/>
    </location>
</feature>
<feature type="signal peptide" evidence="7">
    <location>
        <begin position="1"/>
        <end position="19"/>
    </location>
</feature>
<dbReference type="EMBL" id="CP028901">
    <property type="protein sequence ID" value="AWB33996.1"/>
    <property type="molecule type" value="Genomic_DNA"/>
</dbReference>
<keyword evidence="7" id="KW-0472">Membrane</keyword>
<evidence type="ECO:0000256" key="1">
    <source>
        <dbReference type="ARBA" id="ARBA00010342"/>
    </source>
</evidence>
<dbReference type="Gene3D" id="1.10.8.640">
    <property type="entry name" value="Cytochrome C biogenesis protein"/>
    <property type="match status" value="1"/>
</dbReference>
<dbReference type="Proteomes" id="UP000244571">
    <property type="component" value="Chromosome"/>
</dbReference>
<accession>A0A2R4XJN0</accession>
<dbReference type="RefSeq" id="WP_108621420.1">
    <property type="nucleotide sequence ID" value="NZ_CP028901.1"/>
</dbReference>
<evidence type="ECO:0000256" key="7">
    <source>
        <dbReference type="RuleBase" id="RU364112"/>
    </source>
</evidence>
<evidence type="ECO:0000256" key="6">
    <source>
        <dbReference type="ARBA" id="ARBA00023004"/>
    </source>
</evidence>
<evidence type="ECO:0000313" key="9">
    <source>
        <dbReference type="EMBL" id="AWB33996.1"/>
    </source>
</evidence>
<dbReference type="PANTHER" id="PTHR47870">
    <property type="entry name" value="CYTOCHROME C-TYPE BIOGENESIS PROTEIN CCMH"/>
    <property type="match status" value="1"/>
</dbReference>
<dbReference type="GO" id="GO:0005886">
    <property type="term" value="C:plasma membrane"/>
    <property type="evidence" value="ECO:0007669"/>
    <property type="project" value="TreeGrafter"/>
</dbReference>
<proteinExistence type="inferred from homology"/>
<evidence type="ECO:0000256" key="5">
    <source>
        <dbReference type="ARBA" id="ARBA00022748"/>
    </source>
</evidence>
<dbReference type="GO" id="GO:0017004">
    <property type="term" value="P:cytochrome complex assembly"/>
    <property type="evidence" value="ECO:0007669"/>
    <property type="project" value="UniProtKB-KW"/>
</dbReference>
<dbReference type="AlphaFoldDB" id="A0A2R4XJN0"/>
<dbReference type="FunFam" id="1.10.8.640:FF:000001">
    <property type="entry name" value="Cytochrome c-type biogenesis protein"/>
    <property type="match status" value="1"/>
</dbReference>
<keyword evidence="6 7" id="KW-0408">Iron</keyword>
<evidence type="ECO:0000256" key="4">
    <source>
        <dbReference type="ARBA" id="ARBA00022729"/>
    </source>
</evidence>
<dbReference type="InterPro" id="IPR051263">
    <property type="entry name" value="C-type_cytochrome_biogenesis"/>
</dbReference>
<dbReference type="InterPro" id="IPR005616">
    <property type="entry name" value="CcmH/CycL/Ccl2/NrfF_N"/>
</dbReference>
<dbReference type="KEGG" id="boz:DBV39_10030"/>
<keyword evidence="10" id="KW-1185">Reference proteome</keyword>
<dbReference type="PANTHER" id="PTHR47870:SF1">
    <property type="entry name" value="CYTOCHROME C-TYPE BIOGENESIS PROTEIN CCMH"/>
    <property type="match status" value="1"/>
</dbReference>
<dbReference type="Pfam" id="PF03918">
    <property type="entry name" value="CcmH"/>
    <property type="match status" value="1"/>
</dbReference>
<keyword evidence="4 7" id="KW-0732">Signal</keyword>
<dbReference type="InterPro" id="IPR038297">
    <property type="entry name" value="CcmH/CycL/NrfF/Ccl2_sf"/>
</dbReference>
<comment type="function">
    <text evidence="7">Possible subunit of a heme lyase.</text>
</comment>
<organism evidence="9 10">
    <name type="scientific">Orrella marina</name>
    <dbReference type="NCBI Taxonomy" id="2163011"/>
    <lineage>
        <taxon>Bacteria</taxon>
        <taxon>Pseudomonadati</taxon>
        <taxon>Pseudomonadota</taxon>
        <taxon>Betaproteobacteria</taxon>
        <taxon>Burkholderiales</taxon>
        <taxon>Alcaligenaceae</taxon>
        <taxon>Orrella</taxon>
    </lineage>
</organism>
<reference evidence="9 10" key="1">
    <citation type="submission" date="2018-04" db="EMBL/GenBank/DDBJ databases">
        <title>Bordetella sp. HZ20 isolated from seawater.</title>
        <authorList>
            <person name="Sun C."/>
        </authorList>
    </citation>
    <scope>NUCLEOTIDE SEQUENCE [LARGE SCALE GENOMIC DNA]</scope>
    <source>
        <strain evidence="9 10">HZ20</strain>
    </source>
</reference>
<keyword evidence="7" id="KW-1133">Transmembrane helix</keyword>
<dbReference type="OrthoDB" id="9804975at2"/>
<evidence type="ECO:0000256" key="3">
    <source>
        <dbReference type="ARBA" id="ARBA00022723"/>
    </source>
</evidence>
<comment type="similarity">
    <text evidence="1 7">Belongs to the CcmH/CycL/Ccl2/NrfF family.</text>
</comment>
<keyword evidence="2 7" id="KW-0349">Heme</keyword>
<evidence type="ECO:0000259" key="8">
    <source>
        <dbReference type="Pfam" id="PF03918"/>
    </source>
</evidence>
<keyword evidence="3 7" id="KW-0479">Metal-binding</keyword>
<feature type="domain" description="CcmH/CycL/Ccl2/NrfF N-terminal" evidence="8">
    <location>
        <begin position="18"/>
        <end position="141"/>
    </location>
</feature>
<feature type="transmembrane region" description="Helical" evidence="7">
    <location>
        <begin position="96"/>
        <end position="117"/>
    </location>
</feature>
<sequence>MKRWWLILLCAVISAPVWAADRAAEERMLNIASELRCLVCQNESIAASRADLAVDLRQQIREQIHAGQTDQEIRAYMVDRYGDFILYRPPLQATTILLWFGPLLLLVFGLLVLTLTLRHRMRSMTDRLLSDEERKRAEALLKLNNIPD</sequence>